<name>A0A414H9V4_BACT4</name>
<protein>
    <submittedName>
        <fullName evidence="3">Glycosyltransferase</fullName>
    </submittedName>
</protein>
<dbReference type="Gene3D" id="3.40.50.2000">
    <property type="entry name" value="Glycogen Phosphorylase B"/>
    <property type="match status" value="2"/>
</dbReference>
<dbReference type="PANTHER" id="PTHR12526">
    <property type="entry name" value="GLYCOSYLTRANSFERASE"/>
    <property type="match status" value="1"/>
</dbReference>
<dbReference type="Pfam" id="PF00534">
    <property type="entry name" value="Glycos_transf_1"/>
    <property type="match status" value="1"/>
</dbReference>
<dbReference type="AlphaFoldDB" id="A0A414H9V4"/>
<dbReference type="InterPro" id="IPR001296">
    <property type="entry name" value="Glyco_trans_1"/>
</dbReference>
<keyword evidence="3" id="KW-0808">Transferase</keyword>
<evidence type="ECO:0000259" key="2">
    <source>
        <dbReference type="Pfam" id="PF00534"/>
    </source>
</evidence>
<dbReference type="SUPFAM" id="SSF53756">
    <property type="entry name" value="UDP-Glycosyltransferase/glycogen phosphorylase"/>
    <property type="match status" value="1"/>
</dbReference>
<keyword evidence="1" id="KW-0472">Membrane</keyword>
<dbReference type="GO" id="GO:0016757">
    <property type="term" value="F:glycosyltransferase activity"/>
    <property type="evidence" value="ECO:0007669"/>
    <property type="project" value="InterPro"/>
</dbReference>
<proteinExistence type="predicted"/>
<organism evidence="3 4">
    <name type="scientific">Bacteroides thetaiotaomicron</name>
    <dbReference type="NCBI Taxonomy" id="818"/>
    <lineage>
        <taxon>Bacteria</taxon>
        <taxon>Pseudomonadati</taxon>
        <taxon>Bacteroidota</taxon>
        <taxon>Bacteroidia</taxon>
        <taxon>Bacteroidales</taxon>
        <taxon>Bacteroidaceae</taxon>
        <taxon>Bacteroides</taxon>
    </lineage>
</organism>
<keyword evidence="1" id="KW-0812">Transmembrane</keyword>
<dbReference type="RefSeq" id="WP_070750273.1">
    <property type="nucleotide sequence ID" value="NZ_CABJDH010000032.1"/>
</dbReference>
<feature type="domain" description="Glycosyl transferase family 1" evidence="2">
    <location>
        <begin position="186"/>
        <end position="331"/>
    </location>
</feature>
<accession>A0A414H9V4</accession>
<reference evidence="3 4" key="1">
    <citation type="submission" date="2018-08" db="EMBL/GenBank/DDBJ databases">
        <title>A genome reference for cultivated species of the human gut microbiota.</title>
        <authorList>
            <person name="Zou Y."/>
            <person name="Xue W."/>
            <person name="Luo G."/>
        </authorList>
    </citation>
    <scope>NUCLEOTIDE SEQUENCE [LARGE SCALE GENOMIC DNA]</scope>
    <source>
        <strain evidence="3 4">AM30-26</strain>
    </source>
</reference>
<comment type="caution">
    <text evidence="3">The sequence shown here is derived from an EMBL/GenBank/DDBJ whole genome shotgun (WGS) entry which is preliminary data.</text>
</comment>
<gene>
    <name evidence="3" type="ORF">DW780_25990</name>
</gene>
<dbReference type="EMBL" id="QSJP01000037">
    <property type="protein sequence ID" value="RHD80659.1"/>
    <property type="molecule type" value="Genomic_DNA"/>
</dbReference>
<dbReference type="CDD" id="cd03801">
    <property type="entry name" value="GT4_PimA-like"/>
    <property type="match status" value="1"/>
</dbReference>
<dbReference type="PANTHER" id="PTHR12526:SF630">
    <property type="entry name" value="GLYCOSYLTRANSFERASE"/>
    <property type="match status" value="1"/>
</dbReference>
<sequence>MKKICIFGGGSLYRLSIYNQMAKEIDCDFYIVEDDPSVGIKYYNKEELLNYRGSFEQTKVVGNFFVLKGALSLLKKDYDIYVLGGPFCLTYWLMVIYCLFSKKKAASWSHGMYGRETGIRKLIKIMYYKLCAMNFVYNNRAKKIMIENGIRQDSICTVYNSMDSVHDLSLRKNLVKSNVYSKFFSNRYPVIIFVGRVIKDKQLDQMIEAMLILHEKGCDVNFFVVGKDVDGVNLKDVASKFGVSEQVYLYGPCYEEEILCNFYYNASLCVSPGPVGLTAISSMSFGCPVISHNDFSHQGPEFESIDPGKTGDFFEYNNVEDLANVIKKWLDAHANVSSDEVSRCAFAEVDGKWNIFSETDRFKQTFENM</sequence>
<evidence type="ECO:0000313" key="3">
    <source>
        <dbReference type="EMBL" id="RHD80659.1"/>
    </source>
</evidence>
<evidence type="ECO:0000256" key="1">
    <source>
        <dbReference type="SAM" id="Phobius"/>
    </source>
</evidence>
<feature type="transmembrane region" description="Helical" evidence="1">
    <location>
        <begin position="80"/>
        <end position="100"/>
    </location>
</feature>
<evidence type="ECO:0000313" key="4">
    <source>
        <dbReference type="Proteomes" id="UP000284785"/>
    </source>
</evidence>
<keyword evidence="1" id="KW-1133">Transmembrane helix</keyword>
<dbReference type="Proteomes" id="UP000284785">
    <property type="component" value="Unassembled WGS sequence"/>
</dbReference>